<protein>
    <submittedName>
        <fullName evidence="1">Uncharacterized protein</fullName>
    </submittedName>
</protein>
<accession>A0A4R2QLD7</accession>
<evidence type="ECO:0000313" key="1">
    <source>
        <dbReference type="EMBL" id="TCP47815.1"/>
    </source>
</evidence>
<proteinExistence type="predicted"/>
<comment type="caution">
    <text evidence="1">The sequence shown here is derived from an EMBL/GenBank/DDBJ whole genome shotgun (WGS) entry which is preliminary data.</text>
</comment>
<keyword evidence="2" id="KW-1185">Reference proteome</keyword>
<name>A0A4R2QLD7_9PSEU</name>
<dbReference type="RefSeq" id="WP_132878960.1">
    <property type="nucleotide sequence ID" value="NZ_SLXQ01000011.1"/>
</dbReference>
<evidence type="ECO:0000313" key="2">
    <source>
        <dbReference type="Proteomes" id="UP000294911"/>
    </source>
</evidence>
<gene>
    <name evidence="1" type="ORF">EV191_11120</name>
</gene>
<dbReference type="EMBL" id="SLXQ01000011">
    <property type="protein sequence ID" value="TCP47815.1"/>
    <property type="molecule type" value="Genomic_DNA"/>
</dbReference>
<dbReference type="Proteomes" id="UP000294911">
    <property type="component" value="Unassembled WGS sequence"/>
</dbReference>
<organism evidence="1 2">
    <name type="scientific">Tamaricihabitans halophyticus</name>
    <dbReference type="NCBI Taxonomy" id="1262583"/>
    <lineage>
        <taxon>Bacteria</taxon>
        <taxon>Bacillati</taxon>
        <taxon>Actinomycetota</taxon>
        <taxon>Actinomycetes</taxon>
        <taxon>Pseudonocardiales</taxon>
        <taxon>Pseudonocardiaceae</taxon>
        <taxon>Tamaricihabitans</taxon>
    </lineage>
</organism>
<dbReference type="AlphaFoldDB" id="A0A4R2QLD7"/>
<sequence>MTDDHRVPCETERLADRFDGDEHAELVWLRAENVLLRTERDILLQLAGEAMSIPMAGDEQAPRPGCPPM</sequence>
<reference evidence="1 2" key="1">
    <citation type="submission" date="2019-03" db="EMBL/GenBank/DDBJ databases">
        <title>Genomic Encyclopedia of Type Strains, Phase IV (KMG-IV): sequencing the most valuable type-strain genomes for metagenomic binning, comparative biology and taxonomic classification.</title>
        <authorList>
            <person name="Goeker M."/>
        </authorList>
    </citation>
    <scope>NUCLEOTIDE SEQUENCE [LARGE SCALE GENOMIC DNA]</scope>
    <source>
        <strain evidence="1 2">DSM 45765</strain>
    </source>
</reference>
<dbReference type="OrthoDB" id="3632199at2"/>